<organism evidence="1 2">
    <name type="scientific">Cichorium intybus</name>
    <name type="common">Chicory</name>
    <dbReference type="NCBI Taxonomy" id="13427"/>
    <lineage>
        <taxon>Eukaryota</taxon>
        <taxon>Viridiplantae</taxon>
        <taxon>Streptophyta</taxon>
        <taxon>Embryophyta</taxon>
        <taxon>Tracheophyta</taxon>
        <taxon>Spermatophyta</taxon>
        <taxon>Magnoliopsida</taxon>
        <taxon>eudicotyledons</taxon>
        <taxon>Gunneridae</taxon>
        <taxon>Pentapetalae</taxon>
        <taxon>asterids</taxon>
        <taxon>campanulids</taxon>
        <taxon>Asterales</taxon>
        <taxon>Asteraceae</taxon>
        <taxon>Cichorioideae</taxon>
        <taxon>Cichorieae</taxon>
        <taxon>Cichoriinae</taxon>
        <taxon>Cichorium</taxon>
    </lineage>
</organism>
<name>A0ACB9BE76_CICIN</name>
<sequence>MVDWSFIRISHGVSCGKNMAKSGIFLDLYIFNPPFFLAPLEKVKDQNIKHGIQIAGSLLTAGLAVAAKIKNVNQQRNNIHEDLFLALAGWVPCLFVNSGGSYLFKV</sequence>
<gene>
    <name evidence="1" type="ORF">L2E82_31796</name>
</gene>
<protein>
    <submittedName>
        <fullName evidence="1">Uncharacterized protein</fullName>
    </submittedName>
</protein>
<evidence type="ECO:0000313" key="1">
    <source>
        <dbReference type="EMBL" id="KAI3720802.1"/>
    </source>
</evidence>
<reference evidence="2" key="1">
    <citation type="journal article" date="2022" name="Mol. Ecol. Resour.">
        <title>The genomes of chicory, endive, great burdock and yacon provide insights into Asteraceae palaeo-polyploidization history and plant inulin production.</title>
        <authorList>
            <person name="Fan W."/>
            <person name="Wang S."/>
            <person name="Wang H."/>
            <person name="Wang A."/>
            <person name="Jiang F."/>
            <person name="Liu H."/>
            <person name="Zhao H."/>
            <person name="Xu D."/>
            <person name="Zhang Y."/>
        </authorList>
    </citation>
    <scope>NUCLEOTIDE SEQUENCE [LARGE SCALE GENOMIC DNA]</scope>
    <source>
        <strain evidence="2">cv. Punajuju</strain>
    </source>
</reference>
<comment type="caution">
    <text evidence="1">The sequence shown here is derived from an EMBL/GenBank/DDBJ whole genome shotgun (WGS) entry which is preliminary data.</text>
</comment>
<reference evidence="1 2" key="2">
    <citation type="journal article" date="2022" name="Mol. Ecol. Resour.">
        <title>The genomes of chicory, endive, great burdock and yacon provide insights into Asteraceae paleo-polyploidization history and plant inulin production.</title>
        <authorList>
            <person name="Fan W."/>
            <person name="Wang S."/>
            <person name="Wang H."/>
            <person name="Wang A."/>
            <person name="Jiang F."/>
            <person name="Liu H."/>
            <person name="Zhao H."/>
            <person name="Xu D."/>
            <person name="Zhang Y."/>
        </authorList>
    </citation>
    <scope>NUCLEOTIDE SEQUENCE [LARGE SCALE GENOMIC DNA]</scope>
    <source>
        <strain evidence="2">cv. Punajuju</strain>
        <tissue evidence="1">Leaves</tissue>
    </source>
</reference>
<accession>A0ACB9BE76</accession>
<evidence type="ECO:0000313" key="2">
    <source>
        <dbReference type="Proteomes" id="UP001055811"/>
    </source>
</evidence>
<dbReference type="EMBL" id="CM042014">
    <property type="protein sequence ID" value="KAI3720802.1"/>
    <property type="molecule type" value="Genomic_DNA"/>
</dbReference>
<proteinExistence type="predicted"/>
<keyword evidence="2" id="KW-1185">Reference proteome</keyword>
<dbReference type="Proteomes" id="UP001055811">
    <property type="component" value="Linkage Group LG06"/>
</dbReference>